<dbReference type="SUPFAM" id="SSF88713">
    <property type="entry name" value="Glycoside hydrolase/deacetylase"/>
    <property type="match status" value="1"/>
</dbReference>
<sequence length="293" mass="31402">MWIKRFLALTALAAVIAAVVVVTGSRGSSTPEAAAPTATATKTKKAKSPTAKATPTPLPGEVRGAAARRMPVPILMYHVISKAPAGVPNAELWVDRHVFADEMRALRAAKFQAITLQQAYDAWKHGGPLPKHPVVVSFDDGYLSHYTHAKPVLRALGWPGVLNLQLNVLGQGGLTTKQIKSMIAAGWEVDSHTLTHPDLTTLDDASLKRELVDSRRELQKRFGVPADFIAYPAGKYDARVEAATKAAGYRAATTVDEGVARGRDDLFALKRVRVNASDTATTLLARLKSSSPG</sequence>
<keyword evidence="2" id="KW-0732">Signal</keyword>
<evidence type="ECO:0000256" key="3">
    <source>
        <dbReference type="SAM" id="MobiDB-lite"/>
    </source>
</evidence>
<dbReference type="RefSeq" id="WP_270045221.1">
    <property type="nucleotide sequence ID" value="NZ_JAPDOD010000055.1"/>
</dbReference>
<feature type="region of interest" description="Disordered" evidence="3">
    <location>
        <begin position="27"/>
        <end position="61"/>
    </location>
</feature>
<dbReference type="GO" id="GO:0016810">
    <property type="term" value="F:hydrolase activity, acting on carbon-nitrogen (but not peptide) bonds"/>
    <property type="evidence" value="ECO:0007669"/>
    <property type="project" value="InterPro"/>
</dbReference>
<name>A0A9X3S3P8_9ACTN</name>
<dbReference type="InterPro" id="IPR011330">
    <property type="entry name" value="Glyco_hydro/deAcase_b/a-brl"/>
</dbReference>
<dbReference type="GO" id="GO:0005576">
    <property type="term" value="C:extracellular region"/>
    <property type="evidence" value="ECO:0007669"/>
    <property type="project" value="UniProtKB-SubCell"/>
</dbReference>
<accession>A0A9X3S3P8</accession>
<comment type="subcellular location">
    <subcellularLocation>
        <location evidence="1">Secreted</location>
    </subcellularLocation>
</comment>
<evidence type="ECO:0000313" key="6">
    <source>
        <dbReference type="Proteomes" id="UP001149140"/>
    </source>
</evidence>
<reference evidence="5" key="1">
    <citation type="submission" date="2022-10" db="EMBL/GenBank/DDBJ databases">
        <title>The WGS of Solirubrobacter ginsenosidimutans DSM 21036.</title>
        <authorList>
            <person name="Jiang Z."/>
        </authorList>
    </citation>
    <scope>NUCLEOTIDE SEQUENCE</scope>
    <source>
        <strain evidence="5">DSM 21036</strain>
    </source>
</reference>
<evidence type="ECO:0000313" key="5">
    <source>
        <dbReference type="EMBL" id="MDA0165960.1"/>
    </source>
</evidence>
<protein>
    <submittedName>
        <fullName evidence="5">Polysaccharide deacetylase family protein</fullName>
    </submittedName>
</protein>
<dbReference type="PROSITE" id="PS51677">
    <property type="entry name" value="NODB"/>
    <property type="match status" value="1"/>
</dbReference>
<evidence type="ECO:0000256" key="1">
    <source>
        <dbReference type="ARBA" id="ARBA00004613"/>
    </source>
</evidence>
<keyword evidence="6" id="KW-1185">Reference proteome</keyword>
<organism evidence="5 6">
    <name type="scientific">Solirubrobacter ginsenosidimutans</name>
    <dbReference type="NCBI Taxonomy" id="490573"/>
    <lineage>
        <taxon>Bacteria</taxon>
        <taxon>Bacillati</taxon>
        <taxon>Actinomycetota</taxon>
        <taxon>Thermoleophilia</taxon>
        <taxon>Solirubrobacterales</taxon>
        <taxon>Solirubrobacteraceae</taxon>
        <taxon>Solirubrobacter</taxon>
    </lineage>
</organism>
<evidence type="ECO:0000256" key="2">
    <source>
        <dbReference type="ARBA" id="ARBA00022729"/>
    </source>
</evidence>
<dbReference type="PANTHER" id="PTHR34216:SF3">
    <property type="entry name" value="POLY-BETA-1,6-N-ACETYL-D-GLUCOSAMINE N-DEACETYLASE"/>
    <property type="match status" value="1"/>
</dbReference>
<dbReference type="Pfam" id="PF01522">
    <property type="entry name" value="Polysacc_deac_1"/>
    <property type="match status" value="1"/>
</dbReference>
<evidence type="ECO:0000259" key="4">
    <source>
        <dbReference type="PROSITE" id="PS51677"/>
    </source>
</evidence>
<dbReference type="Gene3D" id="3.20.20.370">
    <property type="entry name" value="Glycoside hydrolase/deacetylase"/>
    <property type="match status" value="1"/>
</dbReference>
<comment type="caution">
    <text evidence="5">The sequence shown here is derived from an EMBL/GenBank/DDBJ whole genome shotgun (WGS) entry which is preliminary data.</text>
</comment>
<dbReference type="GO" id="GO:0005975">
    <property type="term" value="P:carbohydrate metabolic process"/>
    <property type="evidence" value="ECO:0007669"/>
    <property type="project" value="InterPro"/>
</dbReference>
<dbReference type="EMBL" id="JAPDOD010000055">
    <property type="protein sequence ID" value="MDA0165960.1"/>
    <property type="molecule type" value="Genomic_DNA"/>
</dbReference>
<dbReference type="InterPro" id="IPR051398">
    <property type="entry name" value="Polysacch_Deacetylase"/>
</dbReference>
<dbReference type="InterPro" id="IPR002509">
    <property type="entry name" value="NODB_dom"/>
</dbReference>
<feature type="domain" description="NodB homology" evidence="4">
    <location>
        <begin position="132"/>
        <end position="293"/>
    </location>
</feature>
<feature type="compositionally biased region" description="Low complexity" evidence="3">
    <location>
        <begin position="27"/>
        <end position="41"/>
    </location>
</feature>
<dbReference type="PANTHER" id="PTHR34216">
    <property type="match status" value="1"/>
</dbReference>
<dbReference type="CDD" id="cd10918">
    <property type="entry name" value="CE4_NodB_like_5s_6s"/>
    <property type="match status" value="1"/>
</dbReference>
<dbReference type="Proteomes" id="UP001149140">
    <property type="component" value="Unassembled WGS sequence"/>
</dbReference>
<proteinExistence type="predicted"/>
<gene>
    <name evidence="5" type="ORF">OM076_37190</name>
</gene>
<dbReference type="AlphaFoldDB" id="A0A9X3S3P8"/>